<organism evidence="1 2">
    <name type="scientific">Leishmania tarentolae</name>
    <name type="common">Sauroleishmania tarentolae</name>
    <dbReference type="NCBI Taxonomy" id="5689"/>
    <lineage>
        <taxon>Eukaryota</taxon>
        <taxon>Discoba</taxon>
        <taxon>Euglenozoa</taxon>
        <taxon>Kinetoplastea</taxon>
        <taxon>Metakinetoplastina</taxon>
        <taxon>Trypanosomatida</taxon>
        <taxon>Trypanosomatidae</taxon>
        <taxon>Leishmaniinae</taxon>
        <taxon>Leishmania</taxon>
        <taxon>lizard Leishmania</taxon>
    </lineage>
</organism>
<dbReference type="Proteomes" id="UP000419144">
    <property type="component" value="Unassembled WGS sequence"/>
</dbReference>
<dbReference type="EMBL" id="BLBS01000049">
    <property type="protein sequence ID" value="GET91621.1"/>
    <property type="molecule type" value="Genomic_DNA"/>
</dbReference>
<comment type="caution">
    <text evidence="1">The sequence shown here is derived from an EMBL/GenBank/DDBJ whole genome shotgun (WGS) entry which is preliminary data.</text>
</comment>
<keyword evidence="2" id="KW-1185">Reference proteome</keyword>
<evidence type="ECO:0000313" key="2">
    <source>
        <dbReference type="Proteomes" id="UP000419144"/>
    </source>
</evidence>
<dbReference type="OrthoDB" id="272520at2759"/>
<proteinExistence type="predicted"/>
<reference evidence="1" key="1">
    <citation type="submission" date="2019-11" db="EMBL/GenBank/DDBJ databases">
        <title>Leishmania tarentolae CDS.</title>
        <authorList>
            <person name="Goto Y."/>
            <person name="Yamagishi J."/>
        </authorList>
    </citation>
    <scope>NUCLEOTIDE SEQUENCE [LARGE SCALE GENOMIC DNA]</scope>
    <source>
        <strain evidence="1">Parrot Tar II</strain>
    </source>
</reference>
<name>A0A640KQR5_LEITA</name>
<evidence type="ECO:0000313" key="1">
    <source>
        <dbReference type="EMBL" id="GET91621.1"/>
    </source>
</evidence>
<accession>A0A640KQR5</accession>
<sequence>MQRKRRLTVQPVDAARFCGDNNGAVVSFLNGINHLVISNLAPIHEGEKLPLPSRVVVHAYAGAQLADAAVKTHEEFVEDAAVNSAAVVASV</sequence>
<gene>
    <name evidence="1" type="ORF">LtaPh_3229600</name>
</gene>
<dbReference type="VEuPathDB" id="TriTrypDB:LtaPh_3229600"/>
<protein>
    <submittedName>
        <fullName evidence="1">Uncharacterized protein</fullName>
    </submittedName>
</protein>
<dbReference type="AlphaFoldDB" id="A0A640KQR5"/>